<evidence type="ECO:0000313" key="2">
    <source>
        <dbReference type="Proteomes" id="UP000534107"/>
    </source>
</evidence>
<accession>A0A7K9HB95</accession>
<dbReference type="AlphaFoldDB" id="A0A7K9HB95"/>
<reference evidence="1 2" key="1">
    <citation type="submission" date="2019-09" db="EMBL/GenBank/DDBJ databases">
        <title>Bird 10,000 Genomes (B10K) Project - Family phase.</title>
        <authorList>
            <person name="Zhang G."/>
        </authorList>
    </citation>
    <scope>NUCLEOTIDE SEQUENCE [LARGE SCALE GENOMIC DNA]</scope>
    <source>
        <strain evidence="1">B10K-DU-001-16</strain>
        <tissue evidence="1">Muscle</tissue>
    </source>
</reference>
<dbReference type="InterPro" id="IPR031526">
    <property type="entry name" value="DUF4698"/>
</dbReference>
<name>A0A7K9HB95_9PICI</name>
<feature type="non-terminal residue" evidence="1">
    <location>
        <position position="484"/>
    </location>
</feature>
<comment type="caution">
    <text evidence="1">The sequence shown here is derived from an EMBL/GenBank/DDBJ whole genome shotgun (WGS) entry which is preliminary data.</text>
</comment>
<keyword evidence="2" id="KW-1185">Reference proteome</keyword>
<evidence type="ECO:0000313" key="1">
    <source>
        <dbReference type="EMBL" id="NXH10202.1"/>
    </source>
</evidence>
<gene>
    <name evidence="1" type="primary">Ccdc60</name>
    <name evidence="1" type="ORF">BUCCAP_R13448</name>
</gene>
<dbReference type="Proteomes" id="UP000534107">
    <property type="component" value="Unassembled WGS sequence"/>
</dbReference>
<sequence length="484" mass="55620">RHHLNSVKQGGEYFHILHQESLERKNPLKADQEAQGMRWRTEFQPPKYCSDAEDSEEEISICSLTEDLRKSGKRKKIKLCAFTPVHSSVLIPNPPGTKSEHLFRQLCAIHWLLESLTLGSCSLMHSILTCWNPREPGGCKKTGKEMEEEKIARNMWKLFNKSTKKFISKAQYRILSKKMNRTSTPSISRCSSLSSIHGQTPWGSEISTVLCSEDSVKINAASSDVMSESAQAKEKRPLFPSLQKIIQLTHETMPKDVHKQESMLQKIAQQSVLSVVQNSGVNKPFIKDEEMKQRPERQSFLCCFGCSCHVSSFIKSKSNLCADMRQKFTAVHEEAAYCLHDTLVSLERMQEERCCQKYQAVKQLTSFRRDMETMRELSLRAEREHDEDGLNWFPVLLARLPESVKSDHYIQKILKKLERYSKTPDLKIHPDTFLKVLGDLQVWELCCPEIAAAVEFVRESIVQMPEEDFNKWFQPRVAPTAAQP</sequence>
<dbReference type="PANTHER" id="PTHR34754:SF1">
    <property type="entry name" value="COILED-COIL DOMAIN-CONTAINING PROTEIN 60"/>
    <property type="match status" value="1"/>
</dbReference>
<dbReference type="Pfam" id="PF15769">
    <property type="entry name" value="DUF4698"/>
    <property type="match status" value="1"/>
</dbReference>
<dbReference type="PANTHER" id="PTHR34754">
    <property type="entry name" value="COILED-COIL DOMAIN-CONTAINING PROTEIN 60"/>
    <property type="match status" value="1"/>
</dbReference>
<dbReference type="OrthoDB" id="10017343at2759"/>
<protein>
    <submittedName>
        <fullName evidence="1">CCD60 protein</fullName>
    </submittedName>
</protein>
<dbReference type="EMBL" id="VWZO01001581">
    <property type="protein sequence ID" value="NXH10202.1"/>
    <property type="molecule type" value="Genomic_DNA"/>
</dbReference>
<feature type="non-terminal residue" evidence="1">
    <location>
        <position position="1"/>
    </location>
</feature>
<proteinExistence type="predicted"/>
<organism evidence="1 2">
    <name type="scientific">Bucco capensis</name>
    <name type="common">collared puffbird</name>
    <dbReference type="NCBI Taxonomy" id="135168"/>
    <lineage>
        <taxon>Eukaryota</taxon>
        <taxon>Metazoa</taxon>
        <taxon>Chordata</taxon>
        <taxon>Craniata</taxon>
        <taxon>Vertebrata</taxon>
        <taxon>Euteleostomi</taxon>
        <taxon>Archelosauria</taxon>
        <taxon>Archosauria</taxon>
        <taxon>Dinosauria</taxon>
        <taxon>Saurischia</taxon>
        <taxon>Theropoda</taxon>
        <taxon>Coelurosauria</taxon>
        <taxon>Aves</taxon>
        <taxon>Neognathae</taxon>
        <taxon>Neoaves</taxon>
        <taxon>Telluraves</taxon>
        <taxon>Coraciimorphae</taxon>
        <taxon>Piciformes</taxon>
        <taxon>Bucconidae</taxon>
        <taxon>Bucco</taxon>
    </lineage>
</organism>